<keyword evidence="3" id="KW-1185">Reference proteome</keyword>
<accession>A0A7W6NYY0</accession>
<dbReference type="SUPFAM" id="SSF51735">
    <property type="entry name" value="NAD(P)-binding Rossmann-fold domains"/>
    <property type="match status" value="1"/>
</dbReference>
<keyword evidence="2" id="KW-0560">Oxidoreductase</keyword>
<dbReference type="AlphaFoldDB" id="A0A7W6NYY0"/>
<gene>
    <name evidence="2" type="ORF">GGQ66_000175</name>
</gene>
<evidence type="ECO:0000313" key="3">
    <source>
        <dbReference type="Proteomes" id="UP000584824"/>
    </source>
</evidence>
<dbReference type="InterPro" id="IPR001509">
    <property type="entry name" value="Epimerase_deHydtase"/>
</dbReference>
<comment type="caution">
    <text evidence="2">The sequence shown here is derived from an EMBL/GenBank/DDBJ whole genome shotgun (WGS) entry which is preliminary data.</text>
</comment>
<dbReference type="Gene3D" id="3.40.50.720">
    <property type="entry name" value="NAD(P)-binding Rossmann-like Domain"/>
    <property type="match status" value="1"/>
</dbReference>
<dbReference type="PANTHER" id="PTHR12126:SF11">
    <property type="entry name" value="NADH DEHYDROGENASE [UBIQUINONE] 1 ALPHA SUBCOMPLEX SUBUNIT 9, MITOCHONDRIAL"/>
    <property type="match status" value="1"/>
</dbReference>
<dbReference type="PANTHER" id="PTHR12126">
    <property type="entry name" value="NADH-UBIQUINONE OXIDOREDUCTASE 39 KDA SUBUNIT-RELATED"/>
    <property type="match status" value="1"/>
</dbReference>
<dbReference type="EC" id="1.6.99.3" evidence="2"/>
<dbReference type="GO" id="GO:0044877">
    <property type="term" value="F:protein-containing complex binding"/>
    <property type="evidence" value="ECO:0007669"/>
    <property type="project" value="TreeGrafter"/>
</dbReference>
<dbReference type="InterPro" id="IPR051207">
    <property type="entry name" value="ComplexI_NDUFA9_subunit"/>
</dbReference>
<organism evidence="2 3">
    <name type="scientific">Allorhizobium borbori</name>
    <dbReference type="NCBI Taxonomy" id="485907"/>
    <lineage>
        <taxon>Bacteria</taxon>
        <taxon>Pseudomonadati</taxon>
        <taxon>Pseudomonadota</taxon>
        <taxon>Alphaproteobacteria</taxon>
        <taxon>Hyphomicrobiales</taxon>
        <taxon>Rhizobiaceae</taxon>
        <taxon>Rhizobium/Agrobacterium group</taxon>
        <taxon>Allorhizobium</taxon>
    </lineage>
</organism>
<sequence length="326" mass="34018">MTLANLPPLVTVFGGSGFVGRYVVGALAKRGYRIRVACRRPDLALFLQPLGNVGQISFVQANLRYPDSVTKAAEGSDHIVNCVGLLAESGKNTFAAVQDKGAAVIAAAAKAIGAKLTHVSAIGADASSASFYASTKGRAEKAVLEAVPDAVIIRPSVVFGPEDNFFNKFAAMAKTSPVLPLIGGGQTKFQPVYAGDVAEVIARSVDGKLKPGATYELGGEDVLSFEDCLKLVLKTISRKRLLITLPFGLASVIGKIAEKVPLITPPLTGDQVELLHKDNVVSAAAEQAGLTLKGLGIAPVLISSVLANYTVHFRPQGQFTRPAKAA</sequence>
<dbReference type="EMBL" id="JACIDU010000001">
    <property type="protein sequence ID" value="MBB4101659.1"/>
    <property type="molecule type" value="Genomic_DNA"/>
</dbReference>
<name>A0A7W6NYY0_9HYPH</name>
<dbReference type="RefSeq" id="WP_183788472.1">
    <property type="nucleotide sequence ID" value="NZ_JACIDU010000001.1"/>
</dbReference>
<dbReference type="Proteomes" id="UP000584824">
    <property type="component" value="Unassembled WGS sequence"/>
</dbReference>
<dbReference type="InterPro" id="IPR036291">
    <property type="entry name" value="NAD(P)-bd_dom_sf"/>
</dbReference>
<evidence type="ECO:0000259" key="1">
    <source>
        <dbReference type="Pfam" id="PF01370"/>
    </source>
</evidence>
<dbReference type="Pfam" id="PF01370">
    <property type="entry name" value="Epimerase"/>
    <property type="match status" value="1"/>
</dbReference>
<evidence type="ECO:0000313" key="2">
    <source>
        <dbReference type="EMBL" id="MBB4101659.1"/>
    </source>
</evidence>
<dbReference type="CDD" id="cd05271">
    <property type="entry name" value="NDUFA9_like_SDR_a"/>
    <property type="match status" value="1"/>
</dbReference>
<protein>
    <submittedName>
        <fullName evidence="2">NADH dehydrogenase</fullName>
        <ecNumber evidence="2">1.6.99.3</ecNumber>
    </submittedName>
</protein>
<feature type="domain" description="NAD-dependent epimerase/dehydratase" evidence="1">
    <location>
        <begin position="10"/>
        <end position="216"/>
    </location>
</feature>
<dbReference type="GO" id="GO:0016491">
    <property type="term" value="F:oxidoreductase activity"/>
    <property type="evidence" value="ECO:0007669"/>
    <property type="project" value="UniProtKB-KW"/>
</dbReference>
<reference evidence="2 3" key="1">
    <citation type="submission" date="2020-08" db="EMBL/GenBank/DDBJ databases">
        <title>Genomic Encyclopedia of Type Strains, Phase IV (KMG-IV): sequencing the most valuable type-strain genomes for metagenomic binning, comparative biology and taxonomic classification.</title>
        <authorList>
            <person name="Goeker M."/>
        </authorList>
    </citation>
    <scope>NUCLEOTIDE SEQUENCE [LARGE SCALE GENOMIC DNA]</scope>
    <source>
        <strain evidence="2 3">DSM 26385</strain>
    </source>
</reference>
<dbReference type="FunFam" id="3.40.50.720:FF:000702">
    <property type="entry name" value="NADH dehydrogenase (Ubiquinone)"/>
    <property type="match status" value="1"/>
</dbReference>
<proteinExistence type="predicted"/>